<dbReference type="Proteomes" id="UP000828251">
    <property type="component" value="Unassembled WGS sequence"/>
</dbReference>
<feature type="compositionally biased region" description="Polar residues" evidence="1">
    <location>
        <begin position="88"/>
        <end position="98"/>
    </location>
</feature>
<evidence type="ECO:0000313" key="2">
    <source>
        <dbReference type="EMBL" id="KAH1072511.1"/>
    </source>
</evidence>
<feature type="compositionally biased region" description="Acidic residues" evidence="1">
    <location>
        <begin position="99"/>
        <end position="122"/>
    </location>
</feature>
<protein>
    <submittedName>
        <fullName evidence="2">Uncharacterized protein</fullName>
    </submittedName>
</protein>
<sequence length="122" mass="14046">MKRKISAKIVIRCGKVMSKLFYKFPIFTDPFKFCEMQLLDDDDLDTMIEIWWSIGNDNPQPVELFAELADLKPVENIHPEVIISTKANVKEMTNNGEDSNQDVEDFSDLDVDEVSDDIDDEV</sequence>
<keyword evidence="3" id="KW-1185">Reference proteome</keyword>
<comment type="caution">
    <text evidence="2">The sequence shown here is derived from an EMBL/GenBank/DDBJ whole genome shotgun (WGS) entry which is preliminary data.</text>
</comment>
<reference evidence="2 3" key="1">
    <citation type="journal article" date="2021" name="Plant Biotechnol. J.">
        <title>Multi-omics assisted identification of the key and species-specific regulatory components of drought-tolerant mechanisms in Gossypium stocksii.</title>
        <authorList>
            <person name="Yu D."/>
            <person name="Ke L."/>
            <person name="Zhang D."/>
            <person name="Wu Y."/>
            <person name="Sun Y."/>
            <person name="Mei J."/>
            <person name="Sun J."/>
            <person name="Sun Y."/>
        </authorList>
    </citation>
    <scope>NUCLEOTIDE SEQUENCE [LARGE SCALE GENOMIC DNA]</scope>
    <source>
        <strain evidence="3">cv. E1</strain>
        <tissue evidence="2">Leaf</tissue>
    </source>
</reference>
<organism evidence="2 3">
    <name type="scientific">Gossypium stocksii</name>
    <dbReference type="NCBI Taxonomy" id="47602"/>
    <lineage>
        <taxon>Eukaryota</taxon>
        <taxon>Viridiplantae</taxon>
        <taxon>Streptophyta</taxon>
        <taxon>Embryophyta</taxon>
        <taxon>Tracheophyta</taxon>
        <taxon>Spermatophyta</taxon>
        <taxon>Magnoliopsida</taxon>
        <taxon>eudicotyledons</taxon>
        <taxon>Gunneridae</taxon>
        <taxon>Pentapetalae</taxon>
        <taxon>rosids</taxon>
        <taxon>malvids</taxon>
        <taxon>Malvales</taxon>
        <taxon>Malvaceae</taxon>
        <taxon>Malvoideae</taxon>
        <taxon>Gossypium</taxon>
    </lineage>
</organism>
<accession>A0A9D3ZX42</accession>
<evidence type="ECO:0000256" key="1">
    <source>
        <dbReference type="SAM" id="MobiDB-lite"/>
    </source>
</evidence>
<dbReference type="AlphaFoldDB" id="A0A9D3ZX42"/>
<evidence type="ECO:0000313" key="3">
    <source>
        <dbReference type="Proteomes" id="UP000828251"/>
    </source>
</evidence>
<name>A0A9D3ZX42_9ROSI</name>
<gene>
    <name evidence="2" type="ORF">J1N35_024839</name>
</gene>
<feature type="region of interest" description="Disordered" evidence="1">
    <location>
        <begin position="88"/>
        <end position="122"/>
    </location>
</feature>
<proteinExistence type="predicted"/>
<dbReference type="EMBL" id="JAIQCV010000008">
    <property type="protein sequence ID" value="KAH1072511.1"/>
    <property type="molecule type" value="Genomic_DNA"/>
</dbReference>